<gene>
    <name evidence="2" type="ORF">CR513_26485</name>
</gene>
<dbReference type="EMBL" id="QJKJ01005096">
    <property type="protein sequence ID" value="RDX91528.1"/>
    <property type="molecule type" value="Genomic_DNA"/>
</dbReference>
<dbReference type="AlphaFoldDB" id="A0A371GLV0"/>
<comment type="caution">
    <text evidence="2">The sequence shown here is derived from an EMBL/GenBank/DDBJ whole genome shotgun (WGS) entry which is preliminary data.</text>
</comment>
<feature type="non-terminal residue" evidence="2">
    <location>
        <position position="1"/>
    </location>
</feature>
<organism evidence="2 3">
    <name type="scientific">Mucuna pruriens</name>
    <name type="common">Velvet bean</name>
    <name type="synonym">Dolichos pruriens</name>
    <dbReference type="NCBI Taxonomy" id="157652"/>
    <lineage>
        <taxon>Eukaryota</taxon>
        <taxon>Viridiplantae</taxon>
        <taxon>Streptophyta</taxon>
        <taxon>Embryophyta</taxon>
        <taxon>Tracheophyta</taxon>
        <taxon>Spermatophyta</taxon>
        <taxon>Magnoliopsida</taxon>
        <taxon>eudicotyledons</taxon>
        <taxon>Gunneridae</taxon>
        <taxon>Pentapetalae</taxon>
        <taxon>rosids</taxon>
        <taxon>fabids</taxon>
        <taxon>Fabales</taxon>
        <taxon>Fabaceae</taxon>
        <taxon>Papilionoideae</taxon>
        <taxon>50 kb inversion clade</taxon>
        <taxon>NPAAA clade</taxon>
        <taxon>indigoferoid/millettioid clade</taxon>
        <taxon>Phaseoleae</taxon>
        <taxon>Mucuna</taxon>
    </lineage>
</organism>
<evidence type="ECO:0000313" key="2">
    <source>
        <dbReference type="EMBL" id="RDX91528.1"/>
    </source>
</evidence>
<name>A0A371GLV0_MUCPR</name>
<keyword evidence="3" id="KW-1185">Reference proteome</keyword>
<feature type="region of interest" description="Disordered" evidence="1">
    <location>
        <begin position="1"/>
        <end position="30"/>
    </location>
</feature>
<evidence type="ECO:0000313" key="3">
    <source>
        <dbReference type="Proteomes" id="UP000257109"/>
    </source>
</evidence>
<reference evidence="2" key="1">
    <citation type="submission" date="2018-05" db="EMBL/GenBank/DDBJ databases">
        <title>Draft genome of Mucuna pruriens seed.</title>
        <authorList>
            <person name="Nnadi N.E."/>
            <person name="Vos R."/>
            <person name="Hasami M.H."/>
            <person name="Devisetty U.K."/>
            <person name="Aguiy J.C."/>
        </authorList>
    </citation>
    <scope>NUCLEOTIDE SEQUENCE [LARGE SCALE GENOMIC DNA]</scope>
    <source>
        <strain evidence="2">JCA_2017</strain>
    </source>
</reference>
<proteinExistence type="predicted"/>
<dbReference type="Proteomes" id="UP000257109">
    <property type="component" value="Unassembled WGS sequence"/>
</dbReference>
<dbReference type="OrthoDB" id="1747743at2759"/>
<accession>A0A371GLV0</accession>
<evidence type="ECO:0000256" key="1">
    <source>
        <dbReference type="SAM" id="MobiDB-lite"/>
    </source>
</evidence>
<protein>
    <submittedName>
        <fullName evidence="2">Uncharacterized protein</fullName>
    </submittedName>
</protein>
<sequence length="103" mass="12011">MILRENGDIESESSQEKTSTSRSEDGYLSEEAPYEGDLLMVRRLVSTFIKDDQSQRENIFHLRYMIQDKYRGSGINVSNQRLVDKLCIPIIPHHKPLKLPYKL</sequence>